<dbReference type="RefSeq" id="WP_161716708.1">
    <property type="nucleotide sequence ID" value="NZ_JAAAPO010000001.1"/>
</dbReference>
<evidence type="ECO:0000313" key="3">
    <source>
        <dbReference type="Proteomes" id="UP000753724"/>
    </source>
</evidence>
<dbReference type="InterPro" id="IPR036237">
    <property type="entry name" value="Xyl_isomerase-like_sf"/>
</dbReference>
<evidence type="ECO:0000259" key="1">
    <source>
        <dbReference type="Pfam" id="PF01261"/>
    </source>
</evidence>
<dbReference type="Gene3D" id="3.20.20.150">
    <property type="entry name" value="Divalent-metal-dependent TIM barrel enzymes"/>
    <property type="match status" value="1"/>
</dbReference>
<keyword evidence="3" id="KW-1185">Reference proteome</keyword>
<dbReference type="InterPro" id="IPR006311">
    <property type="entry name" value="TAT_signal"/>
</dbReference>
<dbReference type="InterPro" id="IPR050312">
    <property type="entry name" value="IolE/XylAMocC-like"/>
</dbReference>
<dbReference type="PANTHER" id="PTHR12110">
    <property type="entry name" value="HYDROXYPYRUVATE ISOMERASE"/>
    <property type="match status" value="1"/>
</dbReference>
<feature type="domain" description="Xylose isomerase-like TIM barrel" evidence="1">
    <location>
        <begin position="103"/>
        <end position="282"/>
    </location>
</feature>
<proteinExistence type="predicted"/>
<sequence length="328" mass="35852">MERRQFMAGTGAALIGAGVGGTALAKAGAKTLAKTRAKTHAFGIQLWSVAKQLESDFDGTIAMLAGLGYRELEMFGPYSFSDPRQIASWQVTAKSLGFSGSGFYGRSTAQLNKLFRSHGLRVPSLHTDLFTLQTRMGELAAAAHALGATYVTLPSLPADHRQTFDDYKRAADMFNAIGRDAARHGVRFAYHNHGYGIVPVNGVRPLDTLLSATDPKSVFFELDTYWTIAGGADPKDFLTRYKGRYRMVHLKDMRGNHRFAGDGGGASDWIAMFPHLTYLGDGSLDMKGIIDVARHTGVEHFFVEQDRADDLMVALKGSAAFMQKLGYR</sequence>
<organism evidence="2 3">
    <name type="scientific">Novosphingobium ovatum</name>
    <dbReference type="NCBI Taxonomy" id="1908523"/>
    <lineage>
        <taxon>Bacteria</taxon>
        <taxon>Pseudomonadati</taxon>
        <taxon>Pseudomonadota</taxon>
        <taxon>Alphaproteobacteria</taxon>
        <taxon>Sphingomonadales</taxon>
        <taxon>Sphingomonadaceae</taxon>
        <taxon>Novosphingobium</taxon>
    </lineage>
</organism>
<dbReference type="InterPro" id="IPR013022">
    <property type="entry name" value="Xyl_isomerase-like_TIM-brl"/>
</dbReference>
<dbReference type="PANTHER" id="PTHR12110:SF41">
    <property type="entry name" value="INOSOSE DEHYDRATASE"/>
    <property type="match status" value="1"/>
</dbReference>
<dbReference type="PROSITE" id="PS51318">
    <property type="entry name" value="TAT"/>
    <property type="match status" value="1"/>
</dbReference>
<dbReference type="SUPFAM" id="SSF51658">
    <property type="entry name" value="Xylose isomerase-like"/>
    <property type="match status" value="1"/>
</dbReference>
<reference evidence="3" key="1">
    <citation type="submission" date="2020-01" db="EMBL/GenBank/DDBJ databases">
        <title>Sphingomonas sp. strain CSW-10.</title>
        <authorList>
            <person name="Chen W.-M."/>
        </authorList>
    </citation>
    <scope>NUCLEOTIDE SEQUENCE [LARGE SCALE GENOMIC DNA]</scope>
    <source>
        <strain evidence="3">FSY-8</strain>
    </source>
</reference>
<accession>A0ABW9XA84</accession>
<dbReference type="Proteomes" id="UP000753724">
    <property type="component" value="Unassembled WGS sequence"/>
</dbReference>
<dbReference type="Pfam" id="PF01261">
    <property type="entry name" value="AP_endonuc_2"/>
    <property type="match status" value="1"/>
</dbReference>
<evidence type="ECO:0000313" key="2">
    <source>
        <dbReference type="EMBL" id="NBC35440.1"/>
    </source>
</evidence>
<dbReference type="EMBL" id="JAAAPO010000001">
    <property type="protein sequence ID" value="NBC35440.1"/>
    <property type="molecule type" value="Genomic_DNA"/>
</dbReference>
<gene>
    <name evidence="2" type="ORF">GTZ99_02585</name>
</gene>
<name>A0ABW9XA84_9SPHN</name>
<protein>
    <submittedName>
        <fullName evidence="2">TIM barrel protein</fullName>
    </submittedName>
</protein>
<comment type="caution">
    <text evidence="2">The sequence shown here is derived from an EMBL/GenBank/DDBJ whole genome shotgun (WGS) entry which is preliminary data.</text>
</comment>